<dbReference type="GO" id="GO:0003824">
    <property type="term" value="F:catalytic activity"/>
    <property type="evidence" value="ECO:0007669"/>
    <property type="project" value="InterPro"/>
</dbReference>
<feature type="domain" description="Elp3/MiaA/NifB-like radical SAM core" evidence="6">
    <location>
        <begin position="163"/>
        <end position="345"/>
    </location>
</feature>
<name>A0A975GFI0_9BACT</name>
<dbReference type="SMART" id="SM00729">
    <property type="entry name" value="Elp3"/>
    <property type="match status" value="1"/>
</dbReference>
<dbReference type="InterPro" id="IPR006638">
    <property type="entry name" value="Elp3/MiaA/NifB-like_rSAM"/>
</dbReference>
<dbReference type="GO" id="GO:0046872">
    <property type="term" value="F:metal ion binding"/>
    <property type="evidence" value="ECO:0007669"/>
    <property type="project" value="UniProtKB-KW"/>
</dbReference>
<evidence type="ECO:0000256" key="4">
    <source>
        <dbReference type="ARBA" id="ARBA00023004"/>
    </source>
</evidence>
<evidence type="ECO:0000256" key="3">
    <source>
        <dbReference type="ARBA" id="ARBA00022723"/>
    </source>
</evidence>
<dbReference type="RefSeq" id="WP_207691055.1">
    <property type="nucleotide sequence ID" value="NZ_CP061799.1"/>
</dbReference>
<comment type="cofactor">
    <cofactor evidence="1">
        <name>[4Fe-4S] cluster</name>
        <dbReference type="ChEBI" id="CHEBI:49883"/>
    </cofactor>
</comment>
<keyword evidence="8" id="KW-1185">Reference proteome</keyword>
<dbReference type="GO" id="GO:0005829">
    <property type="term" value="C:cytosol"/>
    <property type="evidence" value="ECO:0007669"/>
    <property type="project" value="TreeGrafter"/>
</dbReference>
<dbReference type="Gene3D" id="3.40.50.280">
    <property type="entry name" value="Cobalamin-binding domain"/>
    <property type="match status" value="1"/>
</dbReference>
<evidence type="ECO:0000313" key="8">
    <source>
        <dbReference type="Proteomes" id="UP000663720"/>
    </source>
</evidence>
<keyword evidence="2" id="KW-0949">S-adenosyl-L-methionine</keyword>
<reference evidence="7" key="1">
    <citation type="journal article" date="2021" name="Microb. Physiol.">
        <title>Proteogenomic Insights into the Physiology of Marine, Sulfate-Reducing, Filamentous Desulfonema limicola and Desulfonema magnum.</title>
        <authorList>
            <person name="Schnaars V."/>
            <person name="Wohlbrand L."/>
            <person name="Scheve S."/>
            <person name="Hinrichs C."/>
            <person name="Reinhardt R."/>
            <person name="Rabus R."/>
        </authorList>
    </citation>
    <scope>NUCLEOTIDE SEQUENCE</scope>
    <source>
        <strain evidence="7">5ac10</strain>
    </source>
</reference>
<dbReference type="SFLD" id="SFLDG01082">
    <property type="entry name" value="B12-binding_domain_containing"/>
    <property type="match status" value="1"/>
</dbReference>
<gene>
    <name evidence="7" type="ORF">dnl_15450</name>
</gene>
<protein>
    <submittedName>
        <fullName evidence="7">Radical SAM domain-containing protein</fullName>
    </submittedName>
</protein>
<evidence type="ECO:0000313" key="7">
    <source>
        <dbReference type="EMBL" id="QTA79287.1"/>
    </source>
</evidence>
<dbReference type="SUPFAM" id="SSF102114">
    <property type="entry name" value="Radical SAM enzymes"/>
    <property type="match status" value="1"/>
</dbReference>
<dbReference type="AlphaFoldDB" id="A0A975GFI0"/>
<dbReference type="InterPro" id="IPR007197">
    <property type="entry name" value="rSAM"/>
</dbReference>
<dbReference type="InterPro" id="IPR051198">
    <property type="entry name" value="BchE-like"/>
</dbReference>
<accession>A0A975GFI0</accession>
<evidence type="ECO:0000259" key="6">
    <source>
        <dbReference type="SMART" id="SM00729"/>
    </source>
</evidence>
<dbReference type="SFLD" id="SFLDS00029">
    <property type="entry name" value="Radical_SAM"/>
    <property type="match status" value="1"/>
</dbReference>
<keyword evidence="3" id="KW-0479">Metal-binding</keyword>
<evidence type="ECO:0000256" key="2">
    <source>
        <dbReference type="ARBA" id="ARBA00022691"/>
    </source>
</evidence>
<dbReference type="InterPro" id="IPR058240">
    <property type="entry name" value="rSAM_sf"/>
</dbReference>
<dbReference type="Proteomes" id="UP000663720">
    <property type="component" value="Chromosome"/>
</dbReference>
<sequence length="427" mass="49949">MKFKLIYPKWPKLEGQTEFHLPPHGPVVFAAALPKYVDVEFIDENLEQINFDEPVDFVGISMMLTIQVMRGWEIAGIYRKKGVKVIFGGIASMLHAQETQAHADSVFLGEAEGRMEQVFKDFQNNDLKKVYDFIDNRPPIESVGTARRDILNRELYNYKGVQMVDLVHASRGCRFHCYPCAVAYLGGREFRPRPIDKAVEEMAGIDNNRLFIVDNSLAQDSQWEKDLFKEMIPLKKKWCCHPIEDEHEILDLAAQAGAWYVYQAVFDTSDYIKQRIQRYHDHGIGVEGTILLGLDTHTEDYIKKLIDFLLEIDLDLAEFTILTPFPHTKAFDDLEKQKRIFSYNWNDYSADKVVYQPKHMRPEKLQELFHYAWNAFYKDESQEYKMFKLLRQVMEKEKQDGTYKPRVRELVSHAFGKKTQDKRNGSH</sequence>
<keyword evidence="5" id="KW-0411">Iron-sulfur</keyword>
<organism evidence="7 8">
    <name type="scientific">Desulfonema limicola</name>
    <dbReference type="NCBI Taxonomy" id="45656"/>
    <lineage>
        <taxon>Bacteria</taxon>
        <taxon>Pseudomonadati</taxon>
        <taxon>Thermodesulfobacteriota</taxon>
        <taxon>Desulfobacteria</taxon>
        <taxon>Desulfobacterales</taxon>
        <taxon>Desulfococcaceae</taxon>
        <taxon>Desulfonema</taxon>
    </lineage>
</organism>
<proteinExistence type="predicted"/>
<keyword evidence="4" id="KW-0408">Iron</keyword>
<dbReference type="GO" id="GO:0051536">
    <property type="term" value="F:iron-sulfur cluster binding"/>
    <property type="evidence" value="ECO:0007669"/>
    <property type="project" value="UniProtKB-KW"/>
</dbReference>
<dbReference type="EMBL" id="CP061799">
    <property type="protein sequence ID" value="QTA79287.1"/>
    <property type="molecule type" value="Genomic_DNA"/>
</dbReference>
<dbReference type="PANTHER" id="PTHR43409">
    <property type="entry name" value="ANAEROBIC MAGNESIUM-PROTOPORPHYRIN IX MONOMETHYL ESTER CYCLASE-RELATED"/>
    <property type="match status" value="1"/>
</dbReference>
<evidence type="ECO:0000256" key="1">
    <source>
        <dbReference type="ARBA" id="ARBA00001966"/>
    </source>
</evidence>
<evidence type="ECO:0000256" key="5">
    <source>
        <dbReference type="ARBA" id="ARBA00023014"/>
    </source>
</evidence>
<dbReference type="PANTHER" id="PTHR43409:SF7">
    <property type="entry name" value="BLL1977 PROTEIN"/>
    <property type="match status" value="1"/>
</dbReference>
<dbReference type="KEGG" id="dli:dnl_15450"/>